<dbReference type="AlphaFoldDB" id="A0A1V9Z398"/>
<gene>
    <name evidence="1" type="ORF">THRCLA_22389</name>
</gene>
<comment type="caution">
    <text evidence="1">The sequence shown here is derived from an EMBL/GenBank/DDBJ whole genome shotgun (WGS) entry which is preliminary data.</text>
</comment>
<dbReference type="EMBL" id="JNBS01002333">
    <property type="protein sequence ID" value="OQR92372.1"/>
    <property type="molecule type" value="Genomic_DNA"/>
</dbReference>
<evidence type="ECO:0000313" key="2">
    <source>
        <dbReference type="Proteomes" id="UP000243217"/>
    </source>
</evidence>
<keyword evidence="2" id="KW-1185">Reference proteome</keyword>
<protein>
    <submittedName>
        <fullName evidence="1">Uncharacterized protein</fullName>
    </submittedName>
</protein>
<name>A0A1V9Z398_9STRA</name>
<proteinExistence type="predicted"/>
<sequence>MKQQIFLVRTIQQHLGQATLFHKGKSQILTMKIAYETSRRILGDNHLDTQQSAMSLLVVYFFEDSMDLVVQLADTIFTTFQNQDGGV</sequence>
<accession>A0A1V9Z398</accession>
<reference evidence="1 2" key="1">
    <citation type="journal article" date="2014" name="Genome Biol. Evol.">
        <title>The secreted proteins of Achlya hypogyna and Thraustotheca clavata identify the ancestral oomycete secretome and reveal gene acquisitions by horizontal gene transfer.</title>
        <authorList>
            <person name="Misner I."/>
            <person name="Blouin N."/>
            <person name="Leonard G."/>
            <person name="Richards T.A."/>
            <person name="Lane C.E."/>
        </authorList>
    </citation>
    <scope>NUCLEOTIDE SEQUENCE [LARGE SCALE GENOMIC DNA]</scope>
    <source>
        <strain evidence="1 2">ATCC 34112</strain>
    </source>
</reference>
<dbReference type="Proteomes" id="UP000243217">
    <property type="component" value="Unassembled WGS sequence"/>
</dbReference>
<evidence type="ECO:0000313" key="1">
    <source>
        <dbReference type="EMBL" id="OQR92372.1"/>
    </source>
</evidence>
<organism evidence="1 2">
    <name type="scientific">Thraustotheca clavata</name>
    <dbReference type="NCBI Taxonomy" id="74557"/>
    <lineage>
        <taxon>Eukaryota</taxon>
        <taxon>Sar</taxon>
        <taxon>Stramenopiles</taxon>
        <taxon>Oomycota</taxon>
        <taxon>Saprolegniomycetes</taxon>
        <taxon>Saprolegniales</taxon>
        <taxon>Achlyaceae</taxon>
        <taxon>Thraustotheca</taxon>
    </lineage>
</organism>